<protein>
    <submittedName>
        <fullName evidence="1">SAM-dependent methyltransferase</fullName>
    </submittedName>
</protein>
<dbReference type="InterPro" id="IPR006901">
    <property type="entry name" value="TrmK"/>
</dbReference>
<dbReference type="KEGG" id="xap:XA3_10620"/>
<evidence type="ECO:0000313" key="2">
    <source>
        <dbReference type="Proteomes" id="UP001321861"/>
    </source>
</evidence>
<keyword evidence="1" id="KW-0489">Methyltransferase</keyword>
<dbReference type="EMBL" id="AP026802">
    <property type="protein sequence ID" value="BDR58621.1"/>
    <property type="molecule type" value="Genomic_DNA"/>
</dbReference>
<dbReference type="Pfam" id="PF04816">
    <property type="entry name" value="TrmK"/>
    <property type="match status" value="1"/>
</dbReference>
<evidence type="ECO:0000313" key="1">
    <source>
        <dbReference type="EMBL" id="BDR58621.1"/>
    </source>
</evidence>
<dbReference type="AlphaFoldDB" id="A0AAU9DJH4"/>
<dbReference type="GO" id="GO:0160105">
    <property type="term" value="F:tRNA (adenine(22)-N1)-methyltransferase activity"/>
    <property type="evidence" value="ECO:0007669"/>
    <property type="project" value="InterPro"/>
</dbReference>
<proteinExistence type="predicted"/>
<dbReference type="RefSeq" id="WP_317636496.1">
    <property type="nucleotide sequence ID" value="NZ_AP026802.1"/>
</dbReference>
<gene>
    <name evidence="1" type="ORF">XA3_10620</name>
</gene>
<dbReference type="GO" id="GO:0032259">
    <property type="term" value="P:methylation"/>
    <property type="evidence" value="ECO:0007669"/>
    <property type="project" value="UniProtKB-KW"/>
</dbReference>
<dbReference type="SUPFAM" id="SSF53335">
    <property type="entry name" value="S-adenosyl-L-methionine-dependent methyltransferases"/>
    <property type="match status" value="1"/>
</dbReference>
<dbReference type="PIRSF" id="PIRSF018637">
    <property type="entry name" value="TrmK"/>
    <property type="match status" value="1"/>
</dbReference>
<accession>A0AAU9DJH4</accession>
<sequence length="226" mass="25591">MIKIDQRLKTIAELVKNDQAVVADIGTDHAYLPIYLIQSGRARYVYATDIGAGPLFNAQKDIAHHGLQTKIETRLGPGLVPIKKEDSIDTIVIAGMGGKLMAEIMEDANDLTQQVNYIFAPHASEIHLRKWLNSHNFMITDEKIIKEQGKIYEIIAAHKGPKPPAYDAADLLMGPLLRHEKNEIFQEKWTKELQKRLFIQSQQKESRQPVFSADLAQEIKLIEENL</sequence>
<dbReference type="Gene3D" id="1.10.287.1890">
    <property type="match status" value="1"/>
</dbReference>
<organism evidence="1 2">
    <name type="scientific">Xylocopilactobacillus apicola</name>
    <dbReference type="NCBI Taxonomy" id="2932184"/>
    <lineage>
        <taxon>Bacteria</taxon>
        <taxon>Bacillati</taxon>
        <taxon>Bacillota</taxon>
        <taxon>Bacilli</taxon>
        <taxon>Lactobacillales</taxon>
        <taxon>Lactobacillaceae</taxon>
        <taxon>Xylocopilactobacillus</taxon>
    </lineage>
</organism>
<name>A0AAU9DJH4_9LACO</name>
<dbReference type="InterPro" id="IPR029063">
    <property type="entry name" value="SAM-dependent_MTases_sf"/>
</dbReference>
<dbReference type="PANTHER" id="PTHR38451">
    <property type="entry name" value="TRNA (ADENINE(22)-N(1))-METHYLTRANSFERASE"/>
    <property type="match status" value="1"/>
</dbReference>
<keyword evidence="2" id="KW-1185">Reference proteome</keyword>
<dbReference type="PANTHER" id="PTHR38451:SF1">
    <property type="entry name" value="TRNA (ADENINE(22)-N(1))-METHYLTRANSFERASE"/>
    <property type="match status" value="1"/>
</dbReference>
<dbReference type="Proteomes" id="UP001321861">
    <property type="component" value="Chromosome"/>
</dbReference>
<keyword evidence="1" id="KW-0808">Transferase</keyword>
<dbReference type="Gene3D" id="3.40.50.150">
    <property type="entry name" value="Vaccinia Virus protein VP39"/>
    <property type="match status" value="1"/>
</dbReference>
<reference evidence="1 2" key="1">
    <citation type="journal article" date="2023" name="Microbiol. Spectr.">
        <title>Symbiosis of Carpenter Bees with Uncharacterized Lactic Acid Bacteria Showing NAD Auxotrophy.</title>
        <authorList>
            <person name="Kawasaki S."/>
            <person name="Ozawa K."/>
            <person name="Mori T."/>
            <person name="Yamamoto A."/>
            <person name="Ito M."/>
            <person name="Ohkuma M."/>
            <person name="Sakamoto M."/>
            <person name="Matsutani M."/>
        </authorList>
    </citation>
    <scope>NUCLEOTIDE SEQUENCE [LARGE SCALE GENOMIC DNA]</scope>
    <source>
        <strain evidence="1 2">XA3</strain>
    </source>
</reference>